<protein>
    <submittedName>
        <fullName evidence="1">TIGR02646 family protein</fullName>
    </submittedName>
</protein>
<evidence type="ECO:0000313" key="2">
    <source>
        <dbReference type="Proteomes" id="UP000510822"/>
    </source>
</evidence>
<dbReference type="AlphaFoldDB" id="A0A7D5V9N5"/>
<dbReference type="InterPro" id="IPR013467">
    <property type="entry name" value="HNH78-like"/>
</dbReference>
<reference evidence="1 2" key="1">
    <citation type="journal article" date="2016" name="Int. J. Syst. Evol. Microbiol.">
        <title>Chitinibacter fontanus sp. nov., isolated from a spring.</title>
        <authorList>
            <person name="Sheu S.Y."/>
            <person name="Li Y.S."/>
            <person name="Young C.C."/>
            <person name="Chen W.M."/>
        </authorList>
    </citation>
    <scope>NUCLEOTIDE SEQUENCE [LARGE SCALE GENOMIC DNA]</scope>
    <source>
        <strain evidence="1 2">STM-7</strain>
    </source>
</reference>
<dbReference type="KEGG" id="cfon:HZU75_04525"/>
<name>A0A7D5V9N5_9NEIS</name>
<dbReference type="EMBL" id="CP058952">
    <property type="protein sequence ID" value="QLI80853.1"/>
    <property type="molecule type" value="Genomic_DNA"/>
</dbReference>
<proteinExistence type="predicted"/>
<dbReference type="NCBIfam" id="TIGR02646">
    <property type="entry name" value="retron system putative HNH endonuclease"/>
    <property type="match status" value="1"/>
</dbReference>
<organism evidence="1 2">
    <name type="scientific">Chitinibacter fontanus</name>
    <dbReference type="NCBI Taxonomy" id="1737446"/>
    <lineage>
        <taxon>Bacteria</taxon>
        <taxon>Pseudomonadati</taxon>
        <taxon>Pseudomonadota</taxon>
        <taxon>Betaproteobacteria</taxon>
        <taxon>Neisseriales</taxon>
        <taxon>Chitinibacteraceae</taxon>
        <taxon>Chitinibacter</taxon>
    </lineage>
</organism>
<sequence>MKRVLKQEEPILLTNFRRAVPQSTWNNMKDDAHFGGPAAYKECRKQVLAAQGGICAFCEIDISDNDSLKCRVEHFHPKSDISPAHNWALDWSNLLGVCAGGSYKSGSAPYTLEPLAQNLSCDAYKDQMIQSRKLSEQCEGWILNPIQLAASPSLFQIDKSTGKLLPNSLHCAAIPAWIGNKHADIEALVQHSIIMLNLNCDRLCQARLVLIRDIERNKKKQRDQGFSAAEGLNNLATHYLKRRWPGFFTTIRICLGAAAENHLAMMEYQG</sequence>
<accession>A0A7D5V9N5</accession>
<dbReference type="RefSeq" id="WP_180307987.1">
    <property type="nucleotide sequence ID" value="NZ_CP058952.1"/>
</dbReference>
<keyword evidence="2" id="KW-1185">Reference proteome</keyword>
<dbReference type="Proteomes" id="UP000510822">
    <property type="component" value="Chromosome"/>
</dbReference>
<gene>
    <name evidence="1" type="ORF">HZU75_04525</name>
</gene>
<evidence type="ECO:0000313" key="1">
    <source>
        <dbReference type="EMBL" id="QLI80853.1"/>
    </source>
</evidence>